<accession>F6U1Z9</accession>
<evidence type="ECO:0000313" key="3">
    <source>
        <dbReference type="Ensembl" id="ENSCINP00000011837.3"/>
    </source>
</evidence>
<keyword evidence="4" id="KW-1185">Reference proteome</keyword>
<evidence type="ECO:0000256" key="2">
    <source>
        <dbReference type="RuleBase" id="RU000363"/>
    </source>
</evidence>
<organism evidence="3 4">
    <name type="scientific">Ciona intestinalis</name>
    <name type="common">Transparent sea squirt</name>
    <name type="synonym">Ascidia intestinalis</name>
    <dbReference type="NCBI Taxonomy" id="7719"/>
    <lineage>
        <taxon>Eukaryota</taxon>
        <taxon>Metazoa</taxon>
        <taxon>Chordata</taxon>
        <taxon>Tunicata</taxon>
        <taxon>Ascidiacea</taxon>
        <taxon>Phlebobranchia</taxon>
        <taxon>Cionidae</taxon>
        <taxon>Ciona</taxon>
    </lineage>
</organism>
<dbReference type="SUPFAM" id="SSF51735">
    <property type="entry name" value="NAD(P)-binding Rossmann-fold domains"/>
    <property type="match status" value="1"/>
</dbReference>
<reference evidence="4" key="1">
    <citation type="journal article" date="2002" name="Science">
        <title>The draft genome of Ciona intestinalis: insights into chordate and vertebrate origins.</title>
        <authorList>
            <person name="Dehal P."/>
            <person name="Satou Y."/>
            <person name="Campbell R.K."/>
            <person name="Chapman J."/>
            <person name="Degnan B."/>
            <person name="De Tomaso A."/>
            <person name="Davidson B."/>
            <person name="Di Gregorio A."/>
            <person name="Gelpke M."/>
            <person name="Goodstein D.M."/>
            <person name="Harafuji N."/>
            <person name="Hastings K.E."/>
            <person name="Ho I."/>
            <person name="Hotta K."/>
            <person name="Huang W."/>
            <person name="Kawashima T."/>
            <person name="Lemaire P."/>
            <person name="Martinez D."/>
            <person name="Meinertzhagen I.A."/>
            <person name="Necula S."/>
            <person name="Nonaka M."/>
            <person name="Putnam N."/>
            <person name="Rash S."/>
            <person name="Saiga H."/>
            <person name="Satake M."/>
            <person name="Terry A."/>
            <person name="Yamada L."/>
            <person name="Wang H.G."/>
            <person name="Awazu S."/>
            <person name="Azumi K."/>
            <person name="Boore J."/>
            <person name="Branno M."/>
            <person name="Chin-Bow S."/>
            <person name="DeSantis R."/>
            <person name="Doyle S."/>
            <person name="Francino P."/>
            <person name="Keys D.N."/>
            <person name="Haga S."/>
            <person name="Hayashi H."/>
            <person name="Hino K."/>
            <person name="Imai K.S."/>
            <person name="Inaba K."/>
            <person name="Kano S."/>
            <person name="Kobayashi K."/>
            <person name="Kobayashi M."/>
            <person name="Lee B.I."/>
            <person name="Makabe K.W."/>
            <person name="Manohar C."/>
            <person name="Matassi G."/>
            <person name="Medina M."/>
            <person name="Mochizuki Y."/>
            <person name="Mount S."/>
            <person name="Morishita T."/>
            <person name="Miura S."/>
            <person name="Nakayama A."/>
            <person name="Nishizaka S."/>
            <person name="Nomoto H."/>
            <person name="Ohta F."/>
            <person name="Oishi K."/>
            <person name="Rigoutsos I."/>
            <person name="Sano M."/>
            <person name="Sasaki A."/>
            <person name="Sasakura Y."/>
            <person name="Shoguchi E."/>
            <person name="Shin-i T."/>
            <person name="Spagnuolo A."/>
            <person name="Stainier D."/>
            <person name="Suzuki M.M."/>
            <person name="Tassy O."/>
            <person name="Takatori N."/>
            <person name="Tokuoka M."/>
            <person name="Yagi K."/>
            <person name="Yoshizaki F."/>
            <person name="Wada S."/>
            <person name="Zhang C."/>
            <person name="Hyatt P.D."/>
            <person name="Larimer F."/>
            <person name="Detter C."/>
            <person name="Doggett N."/>
            <person name="Glavina T."/>
            <person name="Hawkins T."/>
            <person name="Richardson P."/>
            <person name="Lucas S."/>
            <person name="Kohara Y."/>
            <person name="Levine M."/>
            <person name="Satoh N."/>
            <person name="Rokhsar D.S."/>
        </authorList>
    </citation>
    <scope>NUCLEOTIDE SEQUENCE [LARGE SCALE GENOMIC DNA]</scope>
</reference>
<dbReference type="EMBL" id="EAAA01000490">
    <property type="status" value="NOT_ANNOTATED_CDS"/>
    <property type="molecule type" value="Genomic_DNA"/>
</dbReference>
<dbReference type="OrthoDB" id="191139at2759"/>
<dbReference type="Ensembl" id="ENSCINT00000011837.3">
    <property type="protein sequence ID" value="ENSCINP00000011837.3"/>
    <property type="gene ID" value="ENSCING00000005733.3"/>
</dbReference>
<dbReference type="GeneID" id="100180314"/>
<dbReference type="Pfam" id="PF00106">
    <property type="entry name" value="adh_short"/>
    <property type="match status" value="1"/>
</dbReference>
<gene>
    <name evidence="3" type="primary">LOC100180314</name>
</gene>
<reference evidence="3" key="2">
    <citation type="journal article" date="2008" name="Genome Biol.">
        <title>Improved genome assembly and evidence-based global gene model set for the chordate Ciona intestinalis: new insight into intron and operon populations.</title>
        <authorList>
            <person name="Satou Y."/>
            <person name="Mineta K."/>
            <person name="Ogasawara M."/>
            <person name="Sasakura Y."/>
            <person name="Shoguchi E."/>
            <person name="Ueno K."/>
            <person name="Yamada L."/>
            <person name="Matsumoto J."/>
            <person name="Wasserscheid J."/>
            <person name="Dewar K."/>
            <person name="Wiley G.B."/>
            <person name="Macmil S.L."/>
            <person name="Roe B.A."/>
            <person name="Zeller R.W."/>
            <person name="Hastings K.E."/>
            <person name="Lemaire P."/>
            <person name="Lindquist E."/>
            <person name="Endo T."/>
            <person name="Hotta K."/>
            <person name="Inaba K."/>
        </authorList>
    </citation>
    <scope>NUCLEOTIDE SEQUENCE [LARGE SCALE GENOMIC DNA]</scope>
    <source>
        <strain evidence="3">wild type</strain>
    </source>
</reference>
<dbReference type="PRINTS" id="PR00081">
    <property type="entry name" value="GDHRDH"/>
</dbReference>
<comment type="similarity">
    <text evidence="2">Belongs to the short-chain dehydrogenases/reductases (SDR) family.</text>
</comment>
<dbReference type="PRINTS" id="PR00080">
    <property type="entry name" value="SDRFAMILY"/>
</dbReference>
<dbReference type="GeneTree" id="ENSGT00940000164022"/>
<sequence>MGRCEKAAKEIRIAAKSQHVVCRFLDLASLDSVTNFAKMINQELPHIDVLINNAGIMKPRPPKATPLTEDGFERQLETNYLGHFLLTNLLMDNLTNGEQPGRIINVTSAAYERGSIDLEDVEKSSLEGEEKLTELYYQSKLANVLFTDALSRKEELKNRITCNCLNPGVVHTNIDRYSSIPLYALSVYLYKPFQWFIMKTPLQGAQTSLYLSTEPTLSKTTGRYFDDCEFVSKTSEICDCELADKLWEASKMWTRLDERHTSVSHDLREGKS</sequence>
<dbReference type="InterPro" id="IPR002347">
    <property type="entry name" value="SDR_fam"/>
</dbReference>
<dbReference type="OMA" id="FQWFIMK"/>
<dbReference type="PANTHER" id="PTHR43157">
    <property type="entry name" value="PHOSPHATIDYLINOSITOL-GLYCAN BIOSYNTHESIS CLASS F PROTEIN-RELATED"/>
    <property type="match status" value="1"/>
</dbReference>
<dbReference type="FunCoup" id="F6U1Z9">
    <property type="interactions" value="33"/>
</dbReference>
<proteinExistence type="inferred from homology"/>
<dbReference type="InterPro" id="IPR036291">
    <property type="entry name" value="NAD(P)-bd_dom_sf"/>
</dbReference>
<dbReference type="RefSeq" id="XP_018669257.1">
    <property type="nucleotide sequence ID" value="XM_018813712.2"/>
</dbReference>
<dbReference type="Gene3D" id="3.40.50.720">
    <property type="entry name" value="NAD(P)-binding Rossmann-like Domain"/>
    <property type="match status" value="1"/>
</dbReference>
<evidence type="ECO:0000256" key="1">
    <source>
        <dbReference type="ARBA" id="ARBA00023002"/>
    </source>
</evidence>
<dbReference type="HOGENOM" id="CLU_010194_44_5_1"/>
<name>F6U1Z9_CIOIN</name>
<dbReference type="PANTHER" id="PTHR43157:SF31">
    <property type="entry name" value="PHOSPHATIDYLINOSITOL-GLYCAN BIOSYNTHESIS CLASS F PROTEIN"/>
    <property type="match status" value="1"/>
</dbReference>
<dbReference type="Proteomes" id="UP000008144">
    <property type="component" value="Chromosome 10"/>
</dbReference>
<dbReference type="AlphaFoldDB" id="F6U1Z9"/>
<protein>
    <submittedName>
        <fullName evidence="3">Retinol dehydrogenase 13-like</fullName>
    </submittedName>
</protein>
<keyword evidence="1" id="KW-0560">Oxidoreductase</keyword>
<reference evidence="3" key="3">
    <citation type="submission" date="2025-08" db="UniProtKB">
        <authorList>
            <consortium name="Ensembl"/>
        </authorList>
    </citation>
    <scope>IDENTIFICATION</scope>
</reference>
<reference evidence="3" key="4">
    <citation type="submission" date="2025-09" db="UniProtKB">
        <authorList>
            <consortium name="Ensembl"/>
        </authorList>
    </citation>
    <scope>IDENTIFICATION</scope>
</reference>
<dbReference type="InParanoid" id="F6U1Z9"/>
<dbReference type="KEGG" id="cin:100180314"/>
<dbReference type="GO" id="GO:0016491">
    <property type="term" value="F:oxidoreductase activity"/>
    <property type="evidence" value="ECO:0007669"/>
    <property type="project" value="UniProtKB-KW"/>
</dbReference>
<evidence type="ECO:0000313" key="4">
    <source>
        <dbReference type="Proteomes" id="UP000008144"/>
    </source>
</evidence>
<accession>A0A1W5BGG6</accession>